<comment type="similarity">
    <text evidence="1 6">Belongs to the acylphosphatase family.</text>
</comment>
<gene>
    <name evidence="7" type="ORF">CTOB1V02_LOCUS6803</name>
</gene>
<sequence length="98" mass="11258">MELKKCTYEVYGRVQGVFFRVYTVEKAQQLGLKGYVLNTQRGTVYGEMEGKADAIEKMKNWLQAEGSPMSHIEKAVFSNEGPIDKFSFKSFDKRRGIH</sequence>
<organism evidence="7">
    <name type="scientific">Cyprideis torosa</name>
    <dbReference type="NCBI Taxonomy" id="163714"/>
    <lineage>
        <taxon>Eukaryota</taxon>
        <taxon>Metazoa</taxon>
        <taxon>Ecdysozoa</taxon>
        <taxon>Arthropoda</taxon>
        <taxon>Crustacea</taxon>
        <taxon>Oligostraca</taxon>
        <taxon>Ostracoda</taxon>
        <taxon>Podocopa</taxon>
        <taxon>Podocopida</taxon>
        <taxon>Cytherocopina</taxon>
        <taxon>Cytheroidea</taxon>
        <taxon>Cytherideidae</taxon>
        <taxon>Cyprideis</taxon>
    </lineage>
</organism>
<feature type="active site" evidence="5">
    <location>
        <position position="20"/>
    </location>
</feature>
<dbReference type="InterPro" id="IPR036046">
    <property type="entry name" value="Acylphosphatase-like_dom_sf"/>
</dbReference>
<dbReference type="FunFam" id="3.30.70.100:FF:000011">
    <property type="entry name" value="Acylphosphatase"/>
    <property type="match status" value="1"/>
</dbReference>
<comment type="catalytic activity">
    <reaction evidence="4 5">
        <text>an acyl phosphate + H2O = a carboxylate + phosphate + H(+)</text>
        <dbReference type="Rhea" id="RHEA:14965"/>
        <dbReference type="ChEBI" id="CHEBI:15377"/>
        <dbReference type="ChEBI" id="CHEBI:15378"/>
        <dbReference type="ChEBI" id="CHEBI:29067"/>
        <dbReference type="ChEBI" id="CHEBI:43474"/>
        <dbReference type="ChEBI" id="CHEBI:59918"/>
        <dbReference type="EC" id="3.6.1.7"/>
    </reaction>
</comment>
<evidence type="ECO:0000256" key="3">
    <source>
        <dbReference type="ARBA" id="ARBA00022801"/>
    </source>
</evidence>
<dbReference type="PANTHER" id="PTHR10029">
    <property type="entry name" value="ACYLPHOSPHATASE"/>
    <property type="match status" value="1"/>
</dbReference>
<dbReference type="InterPro" id="IPR017968">
    <property type="entry name" value="Acylphosphatase_CS"/>
</dbReference>
<evidence type="ECO:0000256" key="5">
    <source>
        <dbReference type="PROSITE-ProRule" id="PRU00520"/>
    </source>
</evidence>
<evidence type="ECO:0000256" key="4">
    <source>
        <dbReference type="ARBA" id="ARBA00047645"/>
    </source>
</evidence>
<dbReference type="PRINTS" id="PR00112">
    <property type="entry name" value="ACYLPHPHTASE"/>
</dbReference>
<dbReference type="EC" id="3.6.1.7" evidence="2 5"/>
<dbReference type="GO" id="GO:0003998">
    <property type="term" value="F:acylphosphatase activity"/>
    <property type="evidence" value="ECO:0007669"/>
    <property type="project" value="UniProtKB-EC"/>
</dbReference>
<reference evidence="7" key="1">
    <citation type="submission" date="2020-11" db="EMBL/GenBank/DDBJ databases">
        <authorList>
            <person name="Tran Van P."/>
        </authorList>
    </citation>
    <scope>NUCLEOTIDE SEQUENCE</scope>
</reference>
<dbReference type="Pfam" id="PF00708">
    <property type="entry name" value="Acylphosphatase"/>
    <property type="match status" value="1"/>
</dbReference>
<dbReference type="EMBL" id="OB661768">
    <property type="protein sequence ID" value="CAD7228925.1"/>
    <property type="molecule type" value="Genomic_DNA"/>
</dbReference>
<proteinExistence type="inferred from homology"/>
<accession>A0A7R8WC64</accession>
<dbReference type="PANTHER" id="PTHR10029:SF3">
    <property type="entry name" value="ACYLPHOSPHATASE-RELATED"/>
    <property type="match status" value="1"/>
</dbReference>
<protein>
    <recommendedName>
        <fullName evidence="2 5">acylphosphatase</fullName>
        <ecNumber evidence="2 5">3.6.1.7</ecNumber>
    </recommendedName>
</protein>
<evidence type="ECO:0000256" key="6">
    <source>
        <dbReference type="RuleBase" id="RU004168"/>
    </source>
</evidence>
<dbReference type="Gene3D" id="3.30.70.100">
    <property type="match status" value="1"/>
</dbReference>
<dbReference type="OrthoDB" id="7961613at2759"/>
<dbReference type="PROSITE" id="PS51160">
    <property type="entry name" value="ACYLPHOSPHATASE_3"/>
    <property type="match status" value="1"/>
</dbReference>
<feature type="active site" evidence="5">
    <location>
        <position position="38"/>
    </location>
</feature>
<dbReference type="InterPro" id="IPR020456">
    <property type="entry name" value="Acylphosphatase"/>
</dbReference>
<evidence type="ECO:0000256" key="1">
    <source>
        <dbReference type="ARBA" id="ARBA00005614"/>
    </source>
</evidence>
<name>A0A7R8WC64_9CRUS</name>
<evidence type="ECO:0000313" key="7">
    <source>
        <dbReference type="EMBL" id="CAD7228925.1"/>
    </source>
</evidence>
<dbReference type="InterPro" id="IPR001792">
    <property type="entry name" value="Acylphosphatase-like_dom"/>
</dbReference>
<dbReference type="PROSITE" id="PS00150">
    <property type="entry name" value="ACYLPHOSPHATASE_1"/>
    <property type="match status" value="1"/>
</dbReference>
<keyword evidence="3 5" id="KW-0378">Hydrolase</keyword>
<dbReference type="SUPFAM" id="SSF54975">
    <property type="entry name" value="Acylphosphatase/BLUF domain-like"/>
    <property type="match status" value="1"/>
</dbReference>
<dbReference type="AlphaFoldDB" id="A0A7R8WC64"/>
<evidence type="ECO:0000256" key="2">
    <source>
        <dbReference type="ARBA" id="ARBA00012150"/>
    </source>
</evidence>